<gene>
    <name evidence="3" type="ORF">CTI12_AA221630</name>
</gene>
<dbReference type="AlphaFoldDB" id="A0A2U1NQ46"/>
<dbReference type="Proteomes" id="UP000245207">
    <property type="component" value="Unassembled WGS sequence"/>
</dbReference>
<dbReference type="InterPro" id="IPR036317">
    <property type="entry name" value="Cullin_homology_sf"/>
</dbReference>
<dbReference type="SUPFAM" id="SSF75632">
    <property type="entry name" value="Cullin homology domain"/>
    <property type="match status" value="1"/>
</dbReference>
<proteinExistence type="inferred from homology"/>
<organism evidence="3 4">
    <name type="scientific">Artemisia annua</name>
    <name type="common">Sweet wormwood</name>
    <dbReference type="NCBI Taxonomy" id="35608"/>
    <lineage>
        <taxon>Eukaryota</taxon>
        <taxon>Viridiplantae</taxon>
        <taxon>Streptophyta</taxon>
        <taxon>Embryophyta</taxon>
        <taxon>Tracheophyta</taxon>
        <taxon>Spermatophyta</taxon>
        <taxon>Magnoliopsida</taxon>
        <taxon>eudicotyledons</taxon>
        <taxon>Gunneridae</taxon>
        <taxon>Pentapetalae</taxon>
        <taxon>asterids</taxon>
        <taxon>campanulids</taxon>
        <taxon>Asterales</taxon>
        <taxon>Asteraceae</taxon>
        <taxon>Asteroideae</taxon>
        <taxon>Anthemideae</taxon>
        <taxon>Artemisiinae</taxon>
        <taxon>Artemisia</taxon>
    </lineage>
</organism>
<dbReference type="PROSITE" id="PS50069">
    <property type="entry name" value="CULLIN_2"/>
    <property type="match status" value="1"/>
</dbReference>
<evidence type="ECO:0000313" key="3">
    <source>
        <dbReference type="EMBL" id="PWA75625.1"/>
    </source>
</evidence>
<dbReference type="InterPro" id="IPR059120">
    <property type="entry name" value="Cullin-like_AB"/>
</dbReference>
<dbReference type="OrthoDB" id="27073at2759"/>
<feature type="domain" description="Cullin family profile" evidence="2">
    <location>
        <begin position="1"/>
        <end position="90"/>
    </location>
</feature>
<comment type="caution">
    <text evidence="3">The sequence shown here is derived from an EMBL/GenBank/DDBJ whole genome shotgun (WGS) entry which is preliminary data.</text>
</comment>
<keyword evidence="4" id="KW-1185">Reference proteome</keyword>
<accession>A0A2U1NQ46</accession>
<evidence type="ECO:0000313" key="4">
    <source>
        <dbReference type="Proteomes" id="UP000245207"/>
    </source>
</evidence>
<dbReference type="GO" id="GO:0006511">
    <property type="term" value="P:ubiquitin-dependent protein catabolic process"/>
    <property type="evidence" value="ECO:0007669"/>
    <property type="project" value="InterPro"/>
</dbReference>
<reference evidence="3 4" key="1">
    <citation type="journal article" date="2018" name="Mol. Plant">
        <title>The genome of Artemisia annua provides insight into the evolution of Asteraceae family and artemisinin biosynthesis.</title>
        <authorList>
            <person name="Shen Q."/>
            <person name="Zhang L."/>
            <person name="Liao Z."/>
            <person name="Wang S."/>
            <person name="Yan T."/>
            <person name="Shi P."/>
            <person name="Liu M."/>
            <person name="Fu X."/>
            <person name="Pan Q."/>
            <person name="Wang Y."/>
            <person name="Lv Z."/>
            <person name="Lu X."/>
            <person name="Zhang F."/>
            <person name="Jiang W."/>
            <person name="Ma Y."/>
            <person name="Chen M."/>
            <person name="Hao X."/>
            <person name="Li L."/>
            <person name="Tang Y."/>
            <person name="Lv G."/>
            <person name="Zhou Y."/>
            <person name="Sun X."/>
            <person name="Brodelius P.E."/>
            <person name="Rose J.K.C."/>
            <person name="Tang K."/>
        </authorList>
    </citation>
    <scope>NUCLEOTIDE SEQUENCE [LARGE SCALE GENOMIC DNA]</scope>
    <source>
        <strain evidence="4">cv. Huhao1</strain>
        <tissue evidence="3">Leaf</tissue>
    </source>
</reference>
<evidence type="ECO:0000259" key="2">
    <source>
        <dbReference type="PROSITE" id="PS50069"/>
    </source>
</evidence>
<dbReference type="EMBL" id="PKPP01002380">
    <property type="protein sequence ID" value="PWA75625.1"/>
    <property type="molecule type" value="Genomic_DNA"/>
</dbReference>
<comment type="similarity">
    <text evidence="1">Belongs to the cullin family.</text>
</comment>
<dbReference type="Pfam" id="PF26557">
    <property type="entry name" value="Cullin_AB"/>
    <property type="match status" value="1"/>
</dbReference>
<dbReference type="STRING" id="35608.A0A2U1NQ46"/>
<dbReference type="InterPro" id="IPR045093">
    <property type="entry name" value="Cullin"/>
</dbReference>
<dbReference type="SMART" id="SM00182">
    <property type="entry name" value="CULLIN"/>
    <property type="match status" value="1"/>
</dbReference>
<evidence type="ECO:0000256" key="1">
    <source>
        <dbReference type="PROSITE-ProRule" id="PRU00330"/>
    </source>
</evidence>
<name>A0A2U1NQ46_ARTAN</name>
<dbReference type="InterPro" id="IPR016158">
    <property type="entry name" value="Cullin_homology"/>
</dbReference>
<dbReference type="GO" id="GO:0031625">
    <property type="term" value="F:ubiquitin protein ligase binding"/>
    <property type="evidence" value="ECO:0007669"/>
    <property type="project" value="InterPro"/>
</dbReference>
<dbReference type="PANTHER" id="PTHR11932">
    <property type="entry name" value="CULLIN"/>
    <property type="match status" value="1"/>
</dbReference>
<sequence length="99" mass="11498">MKGMVTDLLLAKKNHSQFNEYLSNNPLASRGIDFTVTVLTTGFWPSYKSSDLCLPAEMVKWVEVFMEFYHTKTKHRKLTWIYSLGTCSVNGLRKLLSWF</sequence>
<dbReference type="Gene3D" id="4.10.1030.10">
    <property type="entry name" value="Ring Box Chain A, domain 5"/>
    <property type="match status" value="1"/>
</dbReference>
<protein>
    <submittedName>
        <fullName evidence="3">Cullin 1</fullName>
    </submittedName>
</protein>